<keyword evidence="2" id="KW-1185">Reference proteome</keyword>
<sequence>MANQTSTERLLSPARDFHIADVFDSARPSIKISRSAAPLAARAVGLWWAGPGGETALAAPRRCEYAAGAMGTARLNSMRALKA</sequence>
<organism evidence="1 2">
    <name type="scientific">Iphiclides podalirius</name>
    <name type="common">scarce swallowtail</name>
    <dbReference type="NCBI Taxonomy" id="110791"/>
    <lineage>
        <taxon>Eukaryota</taxon>
        <taxon>Metazoa</taxon>
        <taxon>Ecdysozoa</taxon>
        <taxon>Arthropoda</taxon>
        <taxon>Hexapoda</taxon>
        <taxon>Insecta</taxon>
        <taxon>Pterygota</taxon>
        <taxon>Neoptera</taxon>
        <taxon>Endopterygota</taxon>
        <taxon>Lepidoptera</taxon>
        <taxon>Glossata</taxon>
        <taxon>Ditrysia</taxon>
        <taxon>Papilionoidea</taxon>
        <taxon>Papilionidae</taxon>
        <taxon>Papilioninae</taxon>
        <taxon>Iphiclides</taxon>
    </lineage>
</organism>
<protein>
    <submittedName>
        <fullName evidence="1">Uncharacterized protein</fullName>
    </submittedName>
</protein>
<name>A0ABN8HQK9_9NEOP</name>
<evidence type="ECO:0000313" key="2">
    <source>
        <dbReference type="Proteomes" id="UP000837857"/>
    </source>
</evidence>
<accession>A0ABN8HQK9</accession>
<gene>
    <name evidence="1" type="ORF">IPOD504_LOCUS770</name>
</gene>
<dbReference type="EMBL" id="OW152813">
    <property type="protein sequence ID" value="CAH2035944.1"/>
    <property type="molecule type" value="Genomic_DNA"/>
</dbReference>
<proteinExistence type="predicted"/>
<feature type="non-terminal residue" evidence="1">
    <location>
        <position position="1"/>
    </location>
</feature>
<evidence type="ECO:0000313" key="1">
    <source>
        <dbReference type="EMBL" id="CAH2035944.1"/>
    </source>
</evidence>
<dbReference type="Proteomes" id="UP000837857">
    <property type="component" value="Chromosome 1"/>
</dbReference>
<reference evidence="1" key="1">
    <citation type="submission" date="2022-03" db="EMBL/GenBank/DDBJ databases">
        <authorList>
            <person name="Martin H S."/>
        </authorList>
    </citation>
    <scope>NUCLEOTIDE SEQUENCE</scope>
</reference>